<feature type="region of interest" description="Disordered" evidence="1">
    <location>
        <begin position="324"/>
        <end position="348"/>
    </location>
</feature>
<accession>A0A812M192</accession>
<reference evidence="2" key="1">
    <citation type="submission" date="2021-02" db="EMBL/GenBank/DDBJ databases">
        <authorList>
            <person name="Dougan E. K."/>
            <person name="Rhodes N."/>
            <person name="Thang M."/>
            <person name="Chan C."/>
        </authorList>
    </citation>
    <scope>NUCLEOTIDE SEQUENCE</scope>
</reference>
<protein>
    <submittedName>
        <fullName evidence="2">FBL4 protein</fullName>
    </submittedName>
</protein>
<keyword evidence="3" id="KW-1185">Reference proteome</keyword>
<evidence type="ECO:0000313" key="3">
    <source>
        <dbReference type="Proteomes" id="UP000604046"/>
    </source>
</evidence>
<dbReference type="Proteomes" id="UP000604046">
    <property type="component" value="Unassembled WGS sequence"/>
</dbReference>
<gene>
    <name evidence="2" type="primary">FBL4</name>
    <name evidence="2" type="ORF">SNAT2548_LOCUS12104</name>
</gene>
<organism evidence="2 3">
    <name type="scientific">Symbiodinium natans</name>
    <dbReference type="NCBI Taxonomy" id="878477"/>
    <lineage>
        <taxon>Eukaryota</taxon>
        <taxon>Sar</taxon>
        <taxon>Alveolata</taxon>
        <taxon>Dinophyceae</taxon>
        <taxon>Suessiales</taxon>
        <taxon>Symbiodiniaceae</taxon>
        <taxon>Symbiodinium</taxon>
    </lineage>
</organism>
<comment type="caution">
    <text evidence="2">The sequence shown here is derived from an EMBL/GenBank/DDBJ whole genome shotgun (WGS) entry which is preliminary data.</text>
</comment>
<evidence type="ECO:0000256" key="1">
    <source>
        <dbReference type="SAM" id="MobiDB-lite"/>
    </source>
</evidence>
<sequence>MAHVILERLQNHFGEGPVSPQDVRDLLRKLKVEESLIDCALQAFEADEHLTWKGLVSWIFDCSEARPVNHHGISPKDLPDAAEPAKARARKIREALEMTAERFADYMHLLAKFPRRCEIARTELRGITLKQLRVVEDFIVQHAGEWWLDVRSKRPVDPATANLYHVSTWLIMPATSTADCAWVELAAGGEQRPQWFCSHWWGEPVRDFIGCVAKHKEVRCFKTNPGYWVCAYANRQHSLDEELSSDPKSSSFFKALQLVEGMLIILDTNATPFTRLWCAFEAYTALSERTDGNQHLLLDIATKVPGTDSAALLTDGLTEAEKQLESALEEKGQGPTRGPPPQGMGPMGASLAKRLQLYRQRAFTLEVLSRGLRPQLHEALASKAEDRRRILNCIAQKDLDAEPAGQHVNYDAVNTSLGGIFARAGLEQALLKGQVQELSFHEALRADTSCSELKLDLTHMSPSDARLADLGLCIPRSLQRLQMDLGGCEEWTAQGLAALVREHRR</sequence>
<evidence type="ECO:0000313" key="2">
    <source>
        <dbReference type="EMBL" id="CAE7249039.1"/>
    </source>
</evidence>
<proteinExistence type="predicted"/>
<dbReference type="OrthoDB" id="2585512at2759"/>
<name>A0A812M192_9DINO</name>
<dbReference type="EMBL" id="CAJNDS010001130">
    <property type="protein sequence ID" value="CAE7249039.1"/>
    <property type="molecule type" value="Genomic_DNA"/>
</dbReference>
<dbReference type="AlphaFoldDB" id="A0A812M192"/>